<proteinExistence type="predicted"/>
<dbReference type="EMBL" id="JAAKZX010000406">
    <property type="protein sequence ID" value="NGO49392.1"/>
    <property type="molecule type" value="Genomic_DNA"/>
</dbReference>
<protein>
    <submittedName>
        <fullName evidence="4">Amino acid adenylation domain-containing protein</fullName>
    </submittedName>
</protein>
<dbReference type="SUPFAM" id="SSF52777">
    <property type="entry name" value="CoA-dependent acyltransferases"/>
    <property type="match status" value="2"/>
</dbReference>
<dbReference type="InterPro" id="IPR023213">
    <property type="entry name" value="CAT-like_dom_sf"/>
</dbReference>
<feature type="non-terminal residue" evidence="4">
    <location>
        <position position="1"/>
    </location>
</feature>
<evidence type="ECO:0000259" key="2">
    <source>
        <dbReference type="Pfam" id="PF00668"/>
    </source>
</evidence>
<name>A0ABX0E5C2_9ACTN</name>
<accession>A0ABX0E5C2</accession>
<gene>
    <name evidence="4" type="ORF">G6048_47495</name>
</gene>
<reference evidence="4 5" key="1">
    <citation type="submission" date="2020-02" db="EMBL/GenBank/DDBJ databases">
        <title>Whole-genome analyses of novel actinobacteria.</title>
        <authorList>
            <person name="Sahin N."/>
            <person name="Tokatli A."/>
        </authorList>
    </citation>
    <scope>NUCLEOTIDE SEQUENCE [LARGE SCALE GENOMIC DNA]</scope>
    <source>
        <strain evidence="4 5">YC419</strain>
    </source>
</reference>
<dbReference type="CDD" id="cd17643">
    <property type="entry name" value="A_NRPS_Cytc1-like"/>
    <property type="match status" value="1"/>
</dbReference>
<dbReference type="Gene3D" id="3.30.559.30">
    <property type="entry name" value="Nonribosomal peptide synthetase, condensation domain"/>
    <property type="match status" value="1"/>
</dbReference>
<feature type="domain" description="AMP-binding enzyme C-terminal" evidence="3">
    <location>
        <begin position="935"/>
        <end position="975"/>
    </location>
</feature>
<feature type="domain" description="AMP-dependent synthetase/ligase" evidence="1">
    <location>
        <begin position="518"/>
        <end position="877"/>
    </location>
</feature>
<dbReference type="Proteomes" id="UP001518140">
    <property type="component" value="Unassembled WGS sequence"/>
</dbReference>
<dbReference type="NCBIfam" id="TIGR01733">
    <property type="entry name" value="AA-adenyl-dom"/>
    <property type="match status" value="1"/>
</dbReference>
<dbReference type="InterPro" id="IPR025110">
    <property type="entry name" value="AMP-bd_C"/>
</dbReference>
<evidence type="ECO:0000313" key="4">
    <source>
        <dbReference type="EMBL" id="NGO49392.1"/>
    </source>
</evidence>
<comment type="caution">
    <text evidence="4">The sequence shown here is derived from an EMBL/GenBank/DDBJ whole genome shotgun (WGS) entry which is preliminary data.</text>
</comment>
<dbReference type="InterPro" id="IPR001242">
    <property type="entry name" value="Condensation_dom"/>
</dbReference>
<evidence type="ECO:0000259" key="1">
    <source>
        <dbReference type="Pfam" id="PF00501"/>
    </source>
</evidence>
<dbReference type="Gene3D" id="3.40.50.980">
    <property type="match status" value="2"/>
</dbReference>
<dbReference type="Gene3D" id="2.30.38.10">
    <property type="entry name" value="Luciferase, Domain 3"/>
    <property type="match status" value="1"/>
</dbReference>
<feature type="domain" description="Condensation" evidence="2">
    <location>
        <begin position="63"/>
        <end position="499"/>
    </location>
</feature>
<dbReference type="InterPro" id="IPR010071">
    <property type="entry name" value="AA_adenyl_dom"/>
</dbReference>
<dbReference type="Gene3D" id="3.30.300.30">
    <property type="match status" value="1"/>
</dbReference>
<dbReference type="PANTHER" id="PTHR45527">
    <property type="entry name" value="NONRIBOSOMAL PEPTIDE SYNTHETASE"/>
    <property type="match status" value="1"/>
</dbReference>
<evidence type="ECO:0000313" key="5">
    <source>
        <dbReference type="Proteomes" id="UP001518140"/>
    </source>
</evidence>
<dbReference type="Pfam" id="PF00668">
    <property type="entry name" value="Condensation"/>
    <property type="match status" value="1"/>
</dbReference>
<dbReference type="Gene3D" id="3.30.559.10">
    <property type="entry name" value="Chloramphenicol acetyltransferase-like domain"/>
    <property type="match status" value="1"/>
</dbReference>
<keyword evidence="5" id="KW-1185">Reference proteome</keyword>
<dbReference type="PROSITE" id="PS00455">
    <property type="entry name" value="AMP_BINDING"/>
    <property type="match status" value="1"/>
</dbReference>
<evidence type="ECO:0000259" key="3">
    <source>
        <dbReference type="Pfam" id="PF13193"/>
    </source>
</evidence>
<organism evidence="4 5">
    <name type="scientific">Streptomyces ureilyticus</name>
    <dbReference type="NCBI Taxonomy" id="1775131"/>
    <lineage>
        <taxon>Bacteria</taxon>
        <taxon>Bacillati</taxon>
        <taxon>Actinomycetota</taxon>
        <taxon>Actinomycetes</taxon>
        <taxon>Kitasatosporales</taxon>
        <taxon>Streptomycetaceae</taxon>
        <taxon>Streptomyces</taxon>
    </lineage>
</organism>
<dbReference type="PANTHER" id="PTHR45527:SF1">
    <property type="entry name" value="FATTY ACID SYNTHASE"/>
    <property type="match status" value="1"/>
</dbReference>
<dbReference type="Pfam" id="PF00501">
    <property type="entry name" value="AMP-binding"/>
    <property type="match status" value="1"/>
</dbReference>
<dbReference type="CDD" id="cd19543">
    <property type="entry name" value="DCL_NRPS"/>
    <property type="match status" value="1"/>
</dbReference>
<dbReference type="InterPro" id="IPR020845">
    <property type="entry name" value="AMP-binding_CS"/>
</dbReference>
<dbReference type="InterPro" id="IPR000873">
    <property type="entry name" value="AMP-dep_synth/lig_dom"/>
</dbReference>
<dbReference type="InterPro" id="IPR045851">
    <property type="entry name" value="AMP-bd_C_sf"/>
</dbReference>
<sequence length="998" mass="107619">WPQEVLDQEQVQELADLWVRMLEVLAGHAALPEAGGHSPSDFPLVTLEQEQLDGWAGEGMVVEDVLPLSPLQEGLLFHALFDENAVDVYNVQLAFDLSGALDAGVLRRSAEVLVGRHASLRACFRERENGEPVQVIAGSVSVPWRVVDLSEYSGAGQRERVARLLEEERAARFDMASAPLMRFVVVRLAPGRHKLVITNHHILLDGWSTPLVLRELFELYGQGGDDSALPAPVPYRPYPAWLARQDRTQAEETWREALAGAEPTRLAPAGHRSQAGSHGEVTLALSGEVSAGVTELARRHGLTVNTVLQTAWALLLARLTGRDDVVFGMTVSGRPAEIPGIEQMVGLFINTVPVRVSCSPSLTLTELMARVQQEQSRLSDHQYLSLTDIQRAAGEGELFDTLYVFENYPVAVDGTGLPGGLTITGGEGRDDVHYPVNLVVLPGETLRLNLGHDTGLFDEASAQLMVERLRRVVEAMVCDPDQRVVAVDVLDSGERTRLLAEYNDTGLPVPQATVPELFQAQAALTPHAIAVTDGNTSVSYGELNARANRLARVLIGHGVGPERLVGLALPRSVDMVVAVLAVLKAGGAYLPIDPEYPGERIAFMVQDAEPVCVLTTVETGGAVAGVGVPCYRVEDLEGAAVAGRVAGGDVVEAERVGVLLPGSPAYVIYTSGSTGRPKGVVVPHQNVVRLFGVSRERFGFGEGDVWTLFHSFSFDFSVWELWGALLHGGRLVVVSYEDSRSPERVWEVLAREKVTVLSQTPSAFYQLIQAEQQVPSAGGVSLRRVVFGGEALDPARLNPWFERHGDTQPLLINGYGPTETTVFATASDALVRGEVPPIGRRLDDLRVYVLDAGLRLVAPGVVGELYVGGAGLARGYLNRAGLTAGRFVADPFGPAGGRLYRTGDLVRWGGDGQLEFVGRADDQVKVRGFRIETGEIETVLTEHPDVAQAAVMVREDRAGDKRLVGYIIPERNPATDAEAATGGLDTAAVREGLRGRLP</sequence>
<dbReference type="SUPFAM" id="SSF56801">
    <property type="entry name" value="Acetyl-CoA synthetase-like"/>
    <property type="match status" value="1"/>
</dbReference>
<feature type="non-terminal residue" evidence="4">
    <location>
        <position position="998"/>
    </location>
</feature>
<dbReference type="Pfam" id="PF13193">
    <property type="entry name" value="AMP-binding_C"/>
    <property type="match status" value="1"/>
</dbReference>